<accession>A0A6A5HT75</accession>
<dbReference type="GeneID" id="9812583"/>
<organism evidence="2 3">
    <name type="scientific">Caenorhabditis remanei</name>
    <name type="common">Caenorhabditis vulgaris</name>
    <dbReference type="NCBI Taxonomy" id="31234"/>
    <lineage>
        <taxon>Eukaryota</taxon>
        <taxon>Metazoa</taxon>
        <taxon>Ecdysozoa</taxon>
        <taxon>Nematoda</taxon>
        <taxon>Chromadorea</taxon>
        <taxon>Rhabditida</taxon>
        <taxon>Rhabditina</taxon>
        <taxon>Rhabditomorpha</taxon>
        <taxon>Rhabditoidea</taxon>
        <taxon>Rhabditidae</taxon>
        <taxon>Peloderinae</taxon>
        <taxon>Caenorhabditis</taxon>
    </lineage>
</organism>
<dbReference type="EMBL" id="WUAV01000001">
    <property type="protein sequence ID" value="KAF1770805.1"/>
    <property type="molecule type" value="Genomic_DNA"/>
</dbReference>
<feature type="compositionally biased region" description="Polar residues" evidence="1">
    <location>
        <begin position="160"/>
        <end position="180"/>
    </location>
</feature>
<dbReference type="AlphaFoldDB" id="A0A6A5HT75"/>
<reference evidence="2 3" key="1">
    <citation type="submission" date="2019-12" db="EMBL/GenBank/DDBJ databases">
        <title>Chromosome-level assembly of the Caenorhabditis remanei genome.</title>
        <authorList>
            <person name="Teterina A.A."/>
            <person name="Willis J.H."/>
            <person name="Phillips P.C."/>
        </authorList>
    </citation>
    <scope>NUCLEOTIDE SEQUENCE [LARGE SCALE GENOMIC DNA]</scope>
    <source>
        <strain evidence="2 3">PX506</strain>
        <tissue evidence="2">Whole organism</tissue>
    </source>
</reference>
<feature type="region of interest" description="Disordered" evidence="1">
    <location>
        <begin position="123"/>
        <end position="180"/>
    </location>
</feature>
<proteinExistence type="predicted"/>
<feature type="compositionally biased region" description="Acidic residues" evidence="1">
    <location>
        <begin position="144"/>
        <end position="153"/>
    </location>
</feature>
<dbReference type="RefSeq" id="XP_003111880.2">
    <property type="nucleotide sequence ID" value="XM_003111832.2"/>
</dbReference>
<evidence type="ECO:0000313" key="3">
    <source>
        <dbReference type="Proteomes" id="UP000483820"/>
    </source>
</evidence>
<feature type="compositionally biased region" description="Basic and acidic residues" evidence="1">
    <location>
        <begin position="123"/>
        <end position="134"/>
    </location>
</feature>
<name>A0A6A5HT75_CAERE</name>
<evidence type="ECO:0008006" key="4">
    <source>
        <dbReference type="Google" id="ProtNLM"/>
    </source>
</evidence>
<sequence length="328" mass="37531">MPDRNAVIAQQLAKGDVLWVPYRKDPLWPALVNNVYPKKVSYTFFPLPDGYEEPKKSRFGCAPKLTYAFVTTEPVPQHADAKLKEAHSAACSYLAQRGKTRGADIPSYGEADVKETVNIVEKKQKKDTKKDENKKLKRTRKETDSDDNEEDDEIRPIKKATTSTSDRSTPSGSQEQPKITNEQSEAMMKMINERLDALVNEIWRKREVVDCQKTLVNDKMMIILKNNQFLKESDYETVFERVVNIVRSKNQSLSLISAFNLTASHIIPHVLISCFSKIKNMDYQAAKDIFHYQKRHALGLDPTMNIPITDHLEELCRLASDEIDAIRK</sequence>
<protein>
    <recommendedName>
        <fullName evidence="4">PWWP domain-containing protein</fullName>
    </recommendedName>
</protein>
<evidence type="ECO:0000313" key="2">
    <source>
        <dbReference type="EMBL" id="KAF1770805.1"/>
    </source>
</evidence>
<dbReference type="Proteomes" id="UP000483820">
    <property type="component" value="Chromosome I"/>
</dbReference>
<evidence type="ECO:0000256" key="1">
    <source>
        <dbReference type="SAM" id="MobiDB-lite"/>
    </source>
</evidence>
<dbReference type="CTD" id="9812583"/>
<gene>
    <name evidence="2" type="ORF">GCK72_002628</name>
</gene>
<dbReference type="KEGG" id="crq:GCK72_002628"/>
<comment type="caution">
    <text evidence="2">The sequence shown here is derived from an EMBL/GenBank/DDBJ whole genome shotgun (WGS) entry which is preliminary data.</text>
</comment>